<dbReference type="InterPro" id="IPR036514">
    <property type="entry name" value="SGNH_hydro_sf"/>
</dbReference>
<name>A0AAW1T602_9CHLO</name>
<protein>
    <submittedName>
        <fullName evidence="1">Uncharacterized protein</fullName>
    </submittedName>
</protein>
<sequence>MQQASALSNKARSNVRKSLNSLVYSPRESPGLVLLLLVVLQTASTGASRCEFGELPGSHPEPTEEVGFHEQRYLLMCKTSSLVMGVQSMIGIKPSGPYRWNLTGTPRDRIQHGVNAFRHAAGVEPDIVLFASSMWDIATWMDQTQILEAEDIDDLAFAEWMTNFKSALDYIKDLTPSTPVHIFHTAASTDSVDCQGWQLHLHLNEHSHMAQLNAAGRWSAKQAGWHVVDFEMMTSKFVHKRLYLRDRAHPSPWFLLQAVNIYLNLYHQQLAESAPIN</sequence>
<evidence type="ECO:0000313" key="2">
    <source>
        <dbReference type="Proteomes" id="UP001485043"/>
    </source>
</evidence>
<proteinExistence type="predicted"/>
<evidence type="ECO:0000313" key="1">
    <source>
        <dbReference type="EMBL" id="KAK9865212.1"/>
    </source>
</evidence>
<dbReference type="Proteomes" id="UP001485043">
    <property type="component" value="Unassembled WGS sequence"/>
</dbReference>
<dbReference type="AlphaFoldDB" id="A0AAW1T602"/>
<reference evidence="1 2" key="1">
    <citation type="journal article" date="2024" name="Nat. Commun.">
        <title>Phylogenomics reveals the evolutionary origins of lichenization in chlorophyte algae.</title>
        <authorList>
            <person name="Puginier C."/>
            <person name="Libourel C."/>
            <person name="Otte J."/>
            <person name="Skaloud P."/>
            <person name="Haon M."/>
            <person name="Grisel S."/>
            <person name="Petersen M."/>
            <person name="Berrin J.G."/>
            <person name="Delaux P.M."/>
            <person name="Dal Grande F."/>
            <person name="Keller J."/>
        </authorList>
    </citation>
    <scope>NUCLEOTIDE SEQUENCE [LARGE SCALE GENOMIC DNA]</scope>
    <source>
        <strain evidence="1 2">SAG 2523</strain>
    </source>
</reference>
<dbReference type="Gene3D" id="3.40.50.1110">
    <property type="entry name" value="SGNH hydrolase"/>
    <property type="match status" value="1"/>
</dbReference>
<accession>A0AAW1T602</accession>
<keyword evidence="2" id="KW-1185">Reference proteome</keyword>
<dbReference type="EMBL" id="JALJOV010000270">
    <property type="protein sequence ID" value="KAK9865212.1"/>
    <property type="molecule type" value="Genomic_DNA"/>
</dbReference>
<gene>
    <name evidence="1" type="ORF">WJX84_007653</name>
</gene>
<organism evidence="1 2">
    <name type="scientific">Apatococcus fuscideae</name>
    <dbReference type="NCBI Taxonomy" id="2026836"/>
    <lineage>
        <taxon>Eukaryota</taxon>
        <taxon>Viridiplantae</taxon>
        <taxon>Chlorophyta</taxon>
        <taxon>core chlorophytes</taxon>
        <taxon>Trebouxiophyceae</taxon>
        <taxon>Chlorellales</taxon>
        <taxon>Chlorellaceae</taxon>
        <taxon>Apatococcus</taxon>
    </lineage>
</organism>
<comment type="caution">
    <text evidence="1">The sequence shown here is derived from an EMBL/GenBank/DDBJ whole genome shotgun (WGS) entry which is preliminary data.</text>
</comment>
<dbReference type="SUPFAM" id="SSF52266">
    <property type="entry name" value="SGNH hydrolase"/>
    <property type="match status" value="1"/>
</dbReference>